<protein>
    <submittedName>
        <fullName evidence="1">Uncharacterized protein</fullName>
    </submittedName>
</protein>
<keyword evidence="2" id="KW-1185">Reference proteome</keyword>
<name>A0ABW0T560_9HYPH</name>
<proteinExistence type="predicted"/>
<dbReference type="Proteomes" id="UP001596107">
    <property type="component" value="Unassembled WGS sequence"/>
</dbReference>
<organism evidence="1 2">
    <name type="scientific">Nitratireductor kimnyeongensis</name>
    <dbReference type="NCBI Taxonomy" id="430679"/>
    <lineage>
        <taxon>Bacteria</taxon>
        <taxon>Pseudomonadati</taxon>
        <taxon>Pseudomonadota</taxon>
        <taxon>Alphaproteobacteria</taxon>
        <taxon>Hyphomicrobiales</taxon>
        <taxon>Phyllobacteriaceae</taxon>
        <taxon>Nitratireductor</taxon>
    </lineage>
</organism>
<accession>A0ABW0T560</accession>
<sequence length="100" mass="10779">MSARDVILSACKTFDLDQGELSLRFPEHVEKALTSSGYRILAPGEMDRETLEAAAKVARKEAFNAISGAVVCHGEMTHREMESDADDIAAAIRALGGKQT</sequence>
<reference evidence="2" key="1">
    <citation type="journal article" date="2019" name="Int. J. Syst. Evol. Microbiol.">
        <title>The Global Catalogue of Microorganisms (GCM) 10K type strain sequencing project: providing services to taxonomists for standard genome sequencing and annotation.</title>
        <authorList>
            <consortium name="The Broad Institute Genomics Platform"/>
            <consortium name="The Broad Institute Genome Sequencing Center for Infectious Disease"/>
            <person name="Wu L."/>
            <person name="Ma J."/>
        </authorList>
    </citation>
    <scope>NUCLEOTIDE SEQUENCE [LARGE SCALE GENOMIC DNA]</scope>
    <source>
        <strain evidence="2">JCM 3366</strain>
    </source>
</reference>
<evidence type="ECO:0000313" key="2">
    <source>
        <dbReference type="Proteomes" id="UP001596107"/>
    </source>
</evidence>
<evidence type="ECO:0000313" key="1">
    <source>
        <dbReference type="EMBL" id="MFC5584485.1"/>
    </source>
</evidence>
<gene>
    <name evidence="1" type="ORF">ACFPOD_05135</name>
</gene>
<dbReference type="RefSeq" id="WP_223019723.1">
    <property type="nucleotide sequence ID" value="NZ_CP078143.1"/>
</dbReference>
<comment type="caution">
    <text evidence="1">The sequence shown here is derived from an EMBL/GenBank/DDBJ whole genome shotgun (WGS) entry which is preliminary data.</text>
</comment>
<dbReference type="EMBL" id="JBHSNB010000001">
    <property type="protein sequence ID" value="MFC5584485.1"/>
    <property type="molecule type" value="Genomic_DNA"/>
</dbReference>